<sequence>MTMNEYSLTWEKVAAVSSDSASYCAKYVQDVKLNQKPDLLRLSCPDHLLYVAVSHACSTPAMADVRKFIIDAGAVFKHANKVRNLFSDIAEEVGFQGSMPIPVVPTQWFSLYLAAQSVQKAWSVLTRLLEHEEFNSGKAERLKAQASSHVIKQILRTKLEFLIETLQPLHKAQLKLESCSTKDATFSNTQWFSLYLAAQSVQKAWSVLTRLLEHEEFNSGKAERLKAQASSHVIKQILRTKLEFLIETLQPLHKAQLKLESCSTKDATFSNTQVYQILACDIAAEMARNCASNYIPERVSLFLSMLPVRDQDTLKDGFRSFHKELSQKWQATVVRNLSQEAFHSEVSFWRVIELFDPHRKSEFTTDKFSDYMKIMSPFVAPNEDKGSMEGEFEAYMAIPPPDSLTITPLEYWRIHRNDFPTLSRTASRILCVPPGSADAERAFSKFGYIQDCCRTSLGKDTLKKLLRAYTTQGFWHDH</sequence>
<dbReference type="PANTHER" id="PTHR46481">
    <property type="entry name" value="ZINC FINGER BED DOMAIN-CONTAINING PROTEIN 4"/>
    <property type="match status" value="1"/>
</dbReference>
<evidence type="ECO:0000256" key="4">
    <source>
        <dbReference type="ARBA" id="ARBA00022833"/>
    </source>
</evidence>
<gene>
    <name evidence="7" type="ORF">SKAU_G00137160</name>
</gene>
<keyword evidence="2" id="KW-0479">Metal-binding</keyword>
<accession>A0A9Q1FRI6</accession>
<keyword evidence="3" id="KW-0863">Zinc-finger</keyword>
<dbReference type="AlphaFoldDB" id="A0A9Q1FRI6"/>
<dbReference type="PANTHER" id="PTHR46481:SF10">
    <property type="entry name" value="ZINC FINGER BED DOMAIN-CONTAINING PROTEIN 39"/>
    <property type="match status" value="1"/>
</dbReference>
<evidence type="ECO:0000313" key="8">
    <source>
        <dbReference type="Proteomes" id="UP001152622"/>
    </source>
</evidence>
<comment type="caution">
    <text evidence="7">The sequence shown here is derived from an EMBL/GenBank/DDBJ whole genome shotgun (WGS) entry which is preliminary data.</text>
</comment>
<evidence type="ECO:0000259" key="6">
    <source>
        <dbReference type="Pfam" id="PF05699"/>
    </source>
</evidence>
<dbReference type="SUPFAM" id="SSF53098">
    <property type="entry name" value="Ribonuclease H-like"/>
    <property type="match status" value="2"/>
</dbReference>
<evidence type="ECO:0000256" key="1">
    <source>
        <dbReference type="ARBA" id="ARBA00004123"/>
    </source>
</evidence>
<proteinExistence type="predicted"/>
<keyword evidence="8" id="KW-1185">Reference proteome</keyword>
<dbReference type="GO" id="GO:0046983">
    <property type="term" value="F:protein dimerization activity"/>
    <property type="evidence" value="ECO:0007669"/>
    <property type="project" value="InterPro"/>
</dbReference>
<evidence type="ECO:0000313" key="7">
    <source>
        <dbReference type="EMBL" id="KAJ8364885.1"/>
    </source>
</evidence>
<dbReference type="InterPro" id="IPR012337">
    <property type="entry name" value="RNaseH-like_sf"/>
</dbReference>
<evidence type="ECO:0000256" key="3">
    <source>
        <dbReference type="ARBA" id="ARBA00022771"/>
    </source>
</evidence>
<protein>
    <recommendedName>
        <fullName evidence="6">HAT C-terminal dimerisation domain-containing protein</fullName>
    </recommendedName>
</protein>
<comment type="subcellular location">
    <subcellularLocation>
        <location evidence="1">Nucleus</location>
    </subcellularLocation>
</comment>
<dbReference type="InterPro" id="IPR052035">
    <property type="entry name" value="ZnF_BED_domain_contain"/>
</dbReference>
<dbReference type="EMBL" id="JAINUF010000004">
    <property type="protein sequence ID" value="KAJ8364885.1"/>
    <property type="molecule type" value="Genomic_DNA"/>
</dbReference>
<keyword evidence="5" id="KW-0539">Nucleus</keyword>
<name>A0A9Q1FRI6_SYNKA</name>
<keyword evidence="4" id="KW-0862">Zinc</keyword>
<feature type="domain" description="HAT C-terminal dimerisation" evidence="6">
    <location>
        <begin position="405"/>
        <end position="466"/>
    </location>
</feature>
<dbReference type="OrthoDB" id="2365012at2759"/>
<evidence type="ECO:0000256" key="5">
    <source>
        <dbReference type="ARBA" id="ARBA00023242"/>
    </source>
</evidence>
<organism evidence="7 8">
    <name type="scientific">Synaphobranchus kaupii</name>
    <name type="common">Kaup's arrowtooth eel</name>
    <dbReference type="NCBI Taxonomy" id="118154"/>
    <lineage>
        <taxon>Eukaryota</taxon>
        <taxon>Metazoa</taxon>
        <taxon>Chordata</taxon>
        <taxon>Craniata</taxon>
        <taxon>Vertebrata</taxon>
        <taxon>Euteleostomi</taxon>
        <taxon>Actinopterygii</taxon>
        <taxon>Neopterygii</taxon>
        <taxon>Teleostei</taxon>
        <taxon>Anguilliformes</taxon>
        <taxon>Synaphobranchidae</taxon>
        <taxon>Synaphobranchus</taxon>
    </lineage>
</organism>
<reference evidence="7" key="1">
    <citation type="journal article" date="2023" name="Science">
        <title>Genome structures resolve the early diversification of teleost fishes.</title>
        <authorList>
            <person name="Parey E."/>
            <person name="Louis A."/>
            <person name="Montfort J."/>
            <person name="Bouchez O."/>
            <person name="Roques C."/>
            <person name="Iampietro C."/>
            <person name="Lluch J."/>
            <person name="Castinel A."/>
            <person name="Donnadieu C."/>
            <person name="Desvignes T."/>
            <person name="Floi Bucao C."/>
            <person name="Jouanno E."/>
            <person name="Wen M."/>
            <person name="Mejri S."/>
            <person name="Dirks R."/>
            <person name="Jansen H."/>
            <person name="Henkel C."/>
            <person name="Chen W.J."/>
            <person name="Zahm M."/>
            <person name="Cabau C."/>
            <person name="Klopp C."/>
            <person name="Thompson A.W."/>
            <person name="Robinson-Rechavi M."/>
            <person name="Braasch I."/>
            <person name="Lecointre G."/>
            <person name="Bobe J."/>
            <person name="Postlethwait J.H."/>
            <person name="Berthelot C."/>
            <person name="Roest Crollius H."/>
            <person name="Guiguen Y."/>
        </authorList>
    </citation>
    <scope>NUCLEOTIDE SEQUENCE</scope>
    <source>
        <strain evidence="7">WJC10195</strain>
    </source>
</reference>
<evidence type="ECO:0000256" key="2">
    <source>
        <dbReference type="ARBA" id="ARBA00022723"/>
    </source>
</evidence>
<dbReference type="InterPro" id="IPR008906">
    <property type="entry name" value="HATC_C_dom"/>
</dbReference>
<dbReference type="GO" id="GO:0005634">
    <property type="term" value="C:nucleus"/>
    <property type="evidence" value="ECO:0007669"/>
    <property type="project" value="UniProtKB-SubCell"/>
</dbReference>
<dbReference type="GO" id="GO:0008270">
    <property type="term" value="F:zinc ion binding"/>
    <property type="evidence" value="ECO:0007669"/>
    <property type="project" value="UniProtKB-KW"/>
</dbReference>
<dbReference type="Proteomes" id="UP001152622">
    <property type="component" value="Chromosome 4"/>
</dbReference>
<dbReference type="Pfam" id="PF05699">
    <property type="entry name" value="Dimer_Tnp_hAT"/>
    <property type="match status" value="1"/>
</dbReference>